<organism evidence="1 2">
    <name type="scientific">Grifola frondosa</name>
    <name type="common">Maitake</name>
    <name type="synonym">Polyporus frondosus</name>
    <dbReference type="NCBI Taxonomy" id="5627"/>
    <lineage>
        <taxon>Eukaryota</taxon>
        <taxon>Fungi</taxon>
        <taxon>Dikarya</taxon>
        <taxon>Basidiomycota</taxon>
        <taxon>Agaricomycotina</taxon>
        <taxon>Agaricomycetes</taxon>
        <taxon>Polyporales</taxon>
        <taxon>Grifolaceae</taxon>
        <taxon>Grifola</taxon>
    </lineage>
</organism>
<keyword evidence="2" id="KW-1185">Reference proteome</keyword>
<name>A0A1C7LN10_GRIFR</name>
<protein>
    <submittedName>
        <fullName evidence="1">Uncharacterized protein</fullName>
    </submittedName>
</protein>
<proteinExistence type="predicted"/>
<evidence type="ECO:0000313" key="1">
    <source>
        <dbReference type="EMBL" id="OBZ65596.1"/>
    </source>
</evidence>
<gene>
    <name evidence="1" type="ORF">A0H81_14513</name>
</gene>
<evidence type="ECO:0000313" key="2">
    <source>
        <dbReference type="Proteomes" id="UP000092993"/>
    </source>
</evidence>
<dbReference type="EMBL" id="LUGG01000043">
    <property type="protein sequence ID" value="OBZ65596.1"/>
    <property type="molecule type" value="Genomic_DNA"/>
</dbReference>
<dbReference type="OrthoDB" id="3253976at2759"/>
<dbReference type="Proteomes" id="UP000092993">
    <property type="component" value="Unassembled WGS sequence"/>
</dbReference>
<sequence>MANIARSVESVDAATFFCLDNLQQPSVSPTILNNVDMPSGPLSKSDRQFFHYPRDAMRASAEESAADDFVVFILRMFNYDEPDRVVHQQKKITFVMAGQREEKHCINDPESPLIAGAVAAFYQNNLIRSRAGLPRLSSKVFPGITMIGTAPIFYRIPVSEELLTAVATAAYRLRLPSYRGARLRLQTQNYTCSEVSYPLSSSVIKSPSTRFASHHSPLKLRLAPFRQVDVDLKRRIGSPPNWHPTFLPFHHFSPHQFCVRSRSAWYDALVSQHKGPASDENVHPTEGHSTLDNVMESSETCYGDGRYEWRTQQAYLFHCVILTAVHCSDLSFSERGLIYDIGGSRTSRSAWLPYFNDAETSLFLVPIPYFDELLRRTFA</sequence>
<reference evidence="1 2" key="1">
    <citation type="submission" date="2016-03" db="EMBL/GenBank/DDBJ databases">
        <title>Whole genome sequencing of Grifola frondosa 9006-11.</title>
        <authorList>
            <person name="Min B."/>
            <person name="Park H."/>
            <person name="Kim J.-G."/>
            <person name="Cho H."/>
            <person name="Oh Y.-L."/>
            <person name="Kong W.-S."/>
            <person name="Choi I.-G."/>
        </authorList>
    </citation>
    <scope>NUCLEOTIDE SEQUENCE [LARGE SCALE GENOMIC DNA]</scope>
    <source>
        <strain evidence="1 2">9006-11</strain>
    </source>
</reference>
<comment type="caution">
    <text evidence="1">The sequence shown here is derived from an EMBL/GenBank/DDBJ whole genome shotgun (WGS) entry which is preliminary data.</text>
</comment>
<dbReference type="InterPro" id="IPR027417">
    <property type="entry name" value="P-loop_NTPase"/>
</dbReference>
<dbReference type="AlphaFoldDB" id="A0A1C7LN10"/>
<dbReference type="Gene3D" id="3.40.50.300">
    <property type="entry name" value="P-loop containing nucleotide triphosphate hydrolases"/>
    <property type="match status" value="1"/>
</dbReference>
<accession>A0A1C7LN10</accession>